<accession>A0ABQ0FCH9</accession>
<name>A0ABQ0FCH9_APOSI</name>
<comment type="subcellular location">
    <subcellularLocation>
        <location evidence="2">Secreted</location>
    </subcellularLocation>
</comment>
<evidence type="ECO:0000259" key="20">
    <source>
        <dbReference type="PROSITE" id="PS50054"/>
    </source>
</evidence>
<dbReference type="SMART" id="SM00195">
    <property type="entry name" value="DSPc"/>
    <property type="match status" value="1"/>
</dbReference>
<comment type="subunit">
    <text evidence="5">Interacts with LRP4 (via the extracellular domain); the interaction facilitates the inhibition of Wnt signaling. Interacts with LRP5 (via the first two YWTD-EGF repeat domains); the interaction inhibits Wnt-mediated signaling. Interacts with LRP6.</text>
</comment>
<evidence type="ECO:0000256" key="4">
    <source>
        <dbReference type="ARBA" id="ARBA00008601"/>
    </source>
</evidence>
<dbReference type="Proteomes" id="UP001623349">
    <property type="component" value="Unassembled WGS sequence"/>
</dbReference>
<evidence type="ECO:0000256" key="7">
    <source>
        <dbReference type="ARBA" id="ARBA00013081"/>
    </source>
</evidence>
<dbReference type="PROSITE" id="PS50054">
    <property type="entry name" value="TYR_PHOSPHATASE_DUAL"/>
    <property type="match status" value="1"/>
</dbReference>
<dbReference type="CDD" id="cd14579">
    <property type="entry name" value="DUSP3"/>
    <property type="match status" value="1"/>
</dbReference>
<comment type="catalytic activity">
    <reaction evidence="18">
        <text>O-phospho-L-threonyl-[protein] + H2O = L-threonyl-[protein] + phosphate</text>
        <dbReference type="Rhea" id="RHEA:47004"/>
        <dbReference type="Rhea" id="RHEA-COMP:11060"/>
        <dbReference type="Rhea" id="RHEA-COMP:11605"/>
        <dbReference type="ChEBI" id="CHEBI:15377"/>
        <dbReference type="ChEBI" id="CHEBI:30013"/>
        <dbReference type="ChEBI" id="CHEBI:43474"/>
        <dbReference type="ChEBI" id="CHEBI:61977"/>
        <dbReference type="EC" id="3.1.3.16"/>
    </reaction>
</comment>
<evidence type="ECO:0000313" key="23">
    <source>
        <dbReference type="Proteomes" id="UP001623349"/>
    </source>
</evidence>
<dbReference type="InterPro" id="IPR020422">
    <property type="entry name" value="TYR_PHOSPHATASE_DUAL_dom"/>
</dbReference>
<evidence type="ECO:0000256" key="13">
    <source>
        <dbReference type="ARBA" id="ARBA00022801"/>
    </source>
</evidence>
<dbReference type="InterPro" id="IPR016130">
    <property type="entry name" value="Tyr_Pase_AS"/>
</dbReference>
<feature type="compositionally biased region" description="Basic residues" evidence="19">
    <location>
        <begin position="355"/>
        <end position="366"/>
    </location>
</feature>
<evidence type="ECO:0000256" key="2">
    <source>
        <dbReference type="ARBA" id="ARBA00004613"/>
    </source>
</evidence>
<proteinExistence type="inferred from homology"/>
<dbReference type="PROSITE" id="PS00383">
    <property type="entry name" value="TYR_PHOSPHATASE_1"/>
    <property type="match status" value="1"/>
</dbReference>
<evidence type="ECO:0000256" key="19">
    <source>
        <dbReference type="SAM" id="MobiDB-lite"/>
    </source>
</evidence>
<dbReference type="PRINTS" id="PR01909">
    <property type="entry name" value="ADSPHPHTASEA"/>
</dbReference>
<dbReference type="InterPro" id="IPR008835">
    <property type="entry name" value="Sclerostin/SOSTDC1"/>
</dbReference>
<evidence type="ECO:0000256" key="3">
    <source>
        <dbReference type="ARBA" id="ARBA00007850"/>
    </source>
</evidence>
<dbReference type="InterPro" id="IPR000387">
    <property type="entry name" value="Tyr_Pase_dom"/>
</dbReference>
<comment type="caution">
    <text evidence="22">The sequence shown here is derived from an EMBL/GenBank/DDBJ whole genome shotgun (WGS) entry which is preliminary data.</text>
</comment>
<dbReference type="PANTHER" id="PTHR14903:SF4">
    <property type="entry name" value="SCLEROSTIN"/>
    <property type="match status" value="1"/>
</dbReference>
<comment type="catalytic activity">
    <reaction evidence="17">
        <text>O-phospho-L-seryl-[protein] + H2O = L-seryl-[protein] + phosphate</text>
        <dbReference type="Rhea" id="RHEA:20629"/>
        <dbReference type="Rhea" id="RHEA-COMP:9863"/>
        <dbReference type="Rhea" id="RHEA-COMP:11604"/>
        <dbReference type="ChEBI" id="CHEBI:15377"/>
        <dbReference type="ChEBI" id="CHEBI:29999"/>
        <dbReference type="ChEBI" id="CHEBI:43474"/>
        <dbReference type="ChEBI" id="CHEBI:83421"/>
        <dbReference type="EC" id="3.1.3.16"/>
    </reaction>
</comment>
<evidence type="ECO:0000256" key="10">
    <source>
        <dbReference type="ARBA" id="ARBA00022674"/>
    </source>
</evidence>
<dbReference type="SUPFAM" id="SSF52799">
    <property type="entry name" value="(Phosphotyrosine protein) phosphatases II"/>
    <property type="match status" value="1"/>
</dbReference>
<dbReference type="PRINTS" id="PR01908">
    <property type="entry name" value="ADSPHPHTASE"/>
</dbReference>
<dbReference type="PANTHER" id="PTHR14903">
    <property type="entry name" value="SCLEROSTIN-RELATED"/>
    <property type="match status" value="1"/>
</dbReference>
<evidence type="ECO:0000256" key="11">
    <source>
        <dbReference type="ARBA" id="ARBA00022687"/>
    </source>
</evidence>
<keyword evidence="15" id="KW-1015">Disulfide bond</keyword>
<dbReference type="InterPro" id="IPR000340">
    <property type="entry name" value="Dual-sp_phosphatase_cat-dom"/>
</dbReference>
<evidence type="ECO:0000256" key="6">
    <source>
        <dbReference type="ARBA" id="ARBA00013064"/>
    </source>
</evidence>
<evidence type="ECO:0000259" key="21">
    <source>
        <dbReference type="PROSITE" id="PS50056"/>
    </source>
</evidence>
<dbReference type="Gene3D" id="3.90.190.10">
    <property type="entry name" value="Protein tyrosine phosphatase superfamily"/>
    <property type="match status" value="1"/>
</dbReference>
<dbReference type="InterPro" id="IPR029034">
    <property type="entry name" value="Cystine-knot_cytokine"/>
</dbReference>
<keyword evidence="9" id="KW-0964">Secreted</keyword>
<dbReference type="Pfam" id="PF05463">
    <property type="entry name" value="Sclerostin"/>
    <property type="match status" value="1"/>
</dbReference>
<reference evidence="22 23" key="1">
    <citation type="submission" date="2024-08" db="EMBL/GenBank/DDBJ databases">
        <title>The draft genome of Apodemus speciosus.</title>
        <authorList>
            <person name="Nabeshima K."/>
            <person name="Suzuki S."/>
            <person name="Onuma M."/>
        </authorList>
    </citation>
    <scope>NUCLEOTIDE SEQUENCE [LARGE SCALE GENOMIC DNA]</scope>
    <source>
        <strain evidence="22">IB14-021</strain>
    </source>
</reference>
<dbReference type="EMBL" id="BAAFST010000011">
    <property type="protein sequence ID" value="GAB1296885.1"/>
    <property type="molecule type" value="Genomic_DNA"/>
</dbReference>
<keyword evidence="12" id="KW-0732">Signal</keyword>
<evidence type="ECO:0000256" key="12">
    <source>
        <dbReference type="ARBA" id="ARBA00022729"/>
    </source>
</evidence>
<evidence type="ECO:0000313" key="22">
    <source>
        <dbReference type="EMBL" id="GAB1296885.1"/>
    </source>
</evidence>
<feature type="domain" description="Tyrosine specific protein phosphatases" evidence="21">
    <location>
        <begin position="100"/>
        <end position="158"/>
    </location>
</feature>
<evidence type="ECO:0000256" key="5">
    <source>
        <dbReference type="ARBA" id="ARBA00011121"/>
    </source>
</evidence>
<evidence type="ECO:0000256" key="18">
    <source>
        <dbReference type="ARBA" id="ARBA00048336"/>
    </source>
</evidence>
<evidence type="ECO:0000256" key="17">
    <source>
        <dbReference type="ARBA" id="ARBA00047761"/>
    </source>
</evidence>
<dbReference type="Gene3D" id="2.10.90.10">
    <property type="entry name" value="Cystine-knot cytokines"/>
    <property type="match status" value="1"/>
</dbReference>
<evidence type="ECO:0000256" key="14">
    <source>
        <dbReference type="ARBA" id="ARBA00022912"/>
    </source>
</evidence>
<dbReference type="EC" id="3.1.3.16" evidence="7"/>
<keyword evidence="10" id="KW-0358">Heparin-binding</keyword>
<dbReference type="InterPro" id="IPR020405">
    <property type="entry name" value="Atypical_DUSP_subfamA"/>
</dbReference>
<dbReference type="EC" id="3.1.3.48" evidence="6"/>
<evidence type="ECO:0000256" key="8">
    <source>
        <dbReference type="ARBA" id="ARBA00018019"/>
    </source>
</evidence>
<dbReference type="Pfam" id="PF00782">
    <property type="entry name" value="DSPc"/>
    <property type="match status" value="1"/>
</dbReference>
<organism evidence="22 23">
    <name type="scientific">Apodemus speciosus</name>
    <name type="common">Large Japanese field mouse</name>
    <dbReference type="NCBI Taxonomy" id="105296"/>
    <lineage>
        <taxon>Eukaryota</taxon>
        <taxon>Metazoa</taxon>
        <taxon>Chordata</taxon>
        <taxon>Craniata</taxon>
        <taxon>Vertebrata</taxon>
        <taxon>Euteleostomi</taxon>
        <taxon>Mammalia</taxon>
        <taxon>Eutheria</taxon>
        <taxon>Euarchontoglires</taxon>
        <taxon>Glires</taxon>
        <taxon>Rodentia</taxon>
        <taxon>Myomorpha</taxon>
        <taxon>Muroidea</taxon>
        <taxon>Muridae</taxon>
        <taxon>Murinae</taxon>
        <taxon>Apodemus</taxon>
    </lineage>
</organism>
<keyword evidence="13" id="KW-0378">Hydrolase</keyword>
<dbReference type="InterPro" id="IPR029021">
    <property type="entry name" value="Prot-tyrosine_phosphatase-like"/>
</dbReference>
<gene>
    <name evidence="22" type="ORF">APTSU1_001212000</name>
</gene>
<feature type="region of interest" description="Disordered" evidence="19">
    <location>
        <begin position="343"/>
        <end position="378"/>
    </location>
</feature>
<comment type="function">
    <text evidence="1">Negative regulator of bone growth that acts through inhibition of Wnt signaling and bone formation.</text>
</comment>
<dbReference type="PROSITE" id="PS50056">
    <property type="entry name" value="TYR_PHOSPHATASE_2"/>
    <property type="match status" value="1"/>
</dbReference>
<evidence type="ECO:0000256" key="16">
    <source>
        <dbReference type="ARBA" id="ARBA00023180"/>
    </source>
</evidence>
<protein>
    <recommendedName>
        <fullName evidence="8">Sclerostin</fullName>
        <ecNumber evidence="7">3.1.3.16</ecNumber>
        <ecNumber evidence="6">3.1.3.48</ecNumber>
    </recommendedName>
</protein>
<comment type="similarity">
    <text evidence="4">Belongs to the protein-tyrosine phosphatase family. Non-receptor class dual specificity subfamily.</text>
</comment>
<evidence type="ECO:0000256" key="9">
    <source>
        <dbReference type="ARBA" id="ARBA00022525"/>
    </source>
</evidence>
<keyword evidence="16" id="KW-0325">Glycoprotein</keyword>
<evidence type="ECO:0000256" key="1">
    <source>
        <dbReference type="ARBA" id="ARBA00002193"/>
    </source>
</evidence>
<sequence>MSGPFELSVQDLNDLLSDGSGCYSLPSQPCNEVIPRVYVGNASVAQDITQLQKLGITHVLNAAEGRSFMHVNTSASFYEDSGITYLGIKANDTQEFNLSAYFERAADFIDEALAHKNGRVLVHCREGYSRSPTLVIAYLMMRQKMDVKSALSTVRQNREIGPNDGFLAQLCQLNDRLAKEGKVCAVEGQGWQAFKNDATEIIPGLREYPEPPQELENNQTMNRAENGGRPPHHPYDTKDVSEYSCRELHYTRFVTDGPCRSAKPVTELVCSGQCGPARLLPNAIGRVKWWRPNGPDFRCIPDRYRAQRVQLLCPGGAAPRARKVRLVASCKCKRLTRFHNQSELKDFGPETARPQKGRKPRPRARGAKANQAELENAY</sequence>
<keyword evidence="11" id="KW-0879">Wnt signaling pathway</keyword>
<keyword evidence="23" id="KW-1185">Reference proteome</keyword>
<evidence type="ECO:0000256" key="15">
    <source>
        <dbReference type="ARBA" id="ARBA00023157"/>
    </source>
</evidence>
<keyword evidence="14" id="KW-0904">Protein phosphatase</keyword>
<feature type="domain" description="Tyrosine-protein phosphatase" evidence="20">
    <location>
        <begin position="28"/>
        <end position="179"/>
    </location>
</feature>
<comment type="similarity">
    <text evidence="3">Belongs to the sclerostin family.</text>
</comment>